<evidence type="ECO:0000256" key="8">
    <source>
        <dbReference type="ARBA" id="ARBA00023136"/>
    </source>
</evidence>
<keyword evidence="4 9" id="KW-1003">Cell membrane</keyword>
<dbReference type="AlphaFoldDB" id="A0A7W9W7V5"/>
<evidence type="ECO:0000256" key="9">
    <source>
        <dbReference type="RuleBase" id="RU361157"/>
    </source>
</evidence>
<feature type="transmembrane region" description="Helical" evidence="9">
    <location>
        <begin position="216"/>
        <end position="236"/>
    </location>
</feature>
<dbReference type="GO" id="GO:0015920">
    <property type="term" value="P:lipopolysaccharide transport"/>
    <property type="evidence" value="ECO:0007669"/>
    <property type="project" value="TreeGrafter"/>
</dbReference>
<evidence type="ECO:0000256" key="3">
    <source>
        <dbReference type="ARBA" id="ARBA00022448"/>
    </source>
</evidence>
<keyword evidence="6 9" id="KW-0812">Transmembrane</keyword>
<evidence type="ECO:0000313" key="11">
    <source>
        <dbReference type="EMBL" id="MBB6052083.1"/>
    </source>
</evidence>
<evidence type="ECO:0000256" key="1">
    <source>
        <dbReference type="ARBA" id="ARBA00004429"/>
    </source>
</evidence>
<dbReference type="GO" id="GO:0005886">
    <property type="term" value="C:plasma membrane"/>
    <property type="evidence" value="ECO:0007669"/>
    <property type="project" value="UniProtKB-SubCell"/>
</dbReference>
<reference evidence="11 12" key="1">
    <citation type="submission" date="2020-08" db="EMBL/GenBank/DDBJ databases">
        <title>Genomic Encyclopedia of Type Strains, Phase IV (KMG-IV): sequencing the most valuable type-strain genomes for metagenomic binning, comparative biology and taxonomic classification.</title>
        <authorList>
            <person name="Goeker M."/>
        </authorList>
    </citation>
    <scope>NUCLEOTIDE SEQUENCE [LARGE SCALE GENOMIC DNA]</scope>
    <source>
        <strain evidence="11 12">DSM 23562</strain>
    </source>
</reference>
<evidence type="ECO:0000256" key="4">
    <source>
        <dbReference type="ARBA" id="ARBA00022475"/>
    </source>
</evidence>
<proteinExistence type="inferred from homology"/>
<organism evidence="11 12">
    <name type="scientific">Armatimonas rosea</name>
    <dbReference type="NCBI Taxonomy" id="685828"/>
    <lineage>
        <taxon>Bacteria</taxon>
        <taxon>Bacillati</taxon>
        <taxon>Armatimonadota</taxon>
        <taxon>Armatimonadia</taxon>
        <taxon>Armatimonadales</taxon>
        <taxon>Armatimonadaceae</taxon>
        <taxon>Armatimonas</taxon>
    </lineage>
</organism>
<dbReference type="GO" id="GO:0140359">
    <property type="term" value="F:ABC-type transporter activity"/>
    <property type="evidence" value="ECO:0007669"/>
    <property type="project" value="InterPro"/>
</dbReference>
<feature type="transmembrane region" description="Helical" evidence="9">
    <location>
        <begin position="121"/>
        <end position="149"/>
    </location>
</feature>
<evidence type="ECO:0000259" key="10">
    <source>
        <dbReference type="PROSITE" id="PS51012"/>
    </source>
</evidence>
<dbReference type="EMBL" id="JACHGW010000003">
    <property type="protein sequence ID" value="MBB6052083.1"/>
    <property type="molecule type" value="Genomic_DNA"/>
</dbReference>
<dbReference type="RefSeq" id="WP_184200343.1">
    <property type="nucleotide sequence ID" value="NZ_JACHGW010000003.1"/>
</dbReference>
<evidence type="ECO:0000256" key="5">
    <source>
        <dbReference type="ARBA" id="ARBA00022519"/>
    </source>
</evidence>
<evidence type="ECO:0000256" key="2">
    <source>
        <dbReference type="ARBA" id="ARBA00007783"/>
    </source>
</evidence>
<keyword evidence="3 9" id="KW-0813">Transport</keyword>
<keyword evidence="5" id="KW-0997">Cell inner membrane</keyword>
<dbReference type="PANTHER" id="PTHR30413:SF8">
    <property type="entry name" value="TRANSPORT PERMEASE PROTEIN"/>
    <property type="match status" value="1"/>
</dbReference>
<feature type="domain" description="ABC transmembrane type-2" evidence="10">
    <location>
        <begin position="48"/>
        <end position="273"/>
    </location>
</feature>
<sequence>MTETKPLILVRPPQGLAALNLHELTQYGELVRTFAQREILLRYRQTALGVIWVVLQPLLTAGIASFVFGKVAGFAQGDPAFFLRAFSGQIAWTVFGLSIFKISTCLVGNSAMLSKVFFPRLTLPVASTVAAQVDTLVALGAFLLLMPFFHVMPTLAILTLPLWFAALATMALGVGMMMAALMVSYRDVQFVLPVWLNSLMVFSPVQWPLAKMAGKLGALGALYLLFNPAAILIEGFRWSLMGGSLGIAAWQVGYAAVSSVVILLGGLLIFRMQERRFADVI</sequence>
<comment type="caution">
    <text evidence="11">The sequence shown here is derived from an EMBL/GenBank/DDBJ whole genome shotgun (WGS) entry which is preliminary data.</text>
</comment>
<keyword evidence="7 9" id="KW-1133">Transmembrane helix</keyword>
<feature type="transmembrane region" description="Helical" evidence="9">
    <location>
        <begin position="81"/>
        <end position="100"/>
    </location>
</feature>
<dbReference type="PROSITE" id="PS51012">
    <property type="entry name" value="ABC_TM2"/>
    <property type="match status" value="1"/>
</dbReference>
<protein>
    <recommendedName>
        <fullName evidence="9">Transport permease protein</fullName>
    </recommendedName>
</protein>
<feature type="transmembrane region" description="Helical" evidence="9">
    <location>
        <begin position="47"/>
        <end position="69"/>
    </location>
</feature>
<feature type="transmembrane region" description="Helical" evidence="9">
    <location>
        <begin position="161"/>
        <end position="183"/>
    </location>
</feature>
<evidence type="ECO:0000256" key="7">
    <source>
        <dbReference type="ARBA" id="ARBA00022989"/>
    </source>
</evidence>
<keyword evidence="8 9" id="KW-0472">Membrane</keyword>
<evidence type="ECO:0000313" key="12">
    <source>
        <dbReference type="Proteomes" id="UP000520814"/>
    </source>
</evidence>
<dbReference type="InterPro" id="IPR047817">
    <property type="entry name" value="ABC2_TM_bact-type"/>
</dbReference>
<feature type="transmembrane region" description="Helical" evidence="9">
    <location>
        <begin position="248"/>
        <end position="270"/>
    </location>
</feature>
<dbReference type="InterPro" id="IPR013525">
    <property type="entry name" value="ABC2_TM"/>
</dbReference>
<gene>
    <name evidence="11" type="ORF">HNQ39_003893</name>
</gene>
<dbReference type="Proteomes" id="UP000520814">
    <property type="component" value="Unassembled WGS sequence"/>
</dbReference>
<name>A0A7W9W7V5_ARMRO</name>
<dbReference type="Pfam" id="PF01061">
    <property type="entry name" value="ABC2_membrane"/>
    <property type="match status" value="1"/>
</dbReference>
<evidence type="ECO:0000256" key="6">
    <source>
        <dbReference type="ARBA" id="ARBA00022692"/>
    </source>
</evidence>
<keyword evidence="12" id="KW-1185">Reference proteome</keyword>
<accession>A0A7W9W7V5</accession>
<comment type="subcellular location">
    <subcellularLocation>
        <location evidence="1">Cell inner membrane</location>
        <topology evidence="1">Multi-pass membrane protein</topology>
    </subcellularLocation>
    <subcellularLocation>
        <location evidence="9">Cell membrane</location>
        <topology evidence="9">Multi-pass membrane protein</topology>
    </subcellularLocation>
</comment>
<dbReference type="PANTHER" id="PTHR30413">
    <property type="entry name" value="INNER MEMBRANE TRANSPORT PERMEASE"/>
    <property type="match status" value="1"/>
</dbReference>
<comment type="similarity">
    <text evidence="2 9">Belongs to the ABC-2 integral membrane protein family.</text>
</comment>